<feature type="compositionally biased region" description="Polar residues" evidence="1">
    <location>
        <begin position="73"/>
        <end position="90"/>
    </location>
</feature>
<dbReference type="PANTHER" id="PTHR14386">
    <property type="entry name" value="PROTEIN FAM204A"/>
    <property type="match status" value="1"/>
</dbReference>
<evidence type="ECO:0000313" key="2">
    <source>
        <dbReference type="EMBL" id="KAK9933794.1"/>
    </source>
</evidence>
<dbReference type="AlphaFoldDB" id="A0AAW1XC76"/>
<organism evidence="2 3">
    <name type="scientific">Rubus argutus</name>
    <name type="common">Southern blackberry</name>
    <dbReference type="NCBI Taxonomy" id="59490"/>
    <lineage>
        <taxon>Eukaryota</taxon>
        <taxon>Viridiplantae</taxon>
        <taxon>Streptophyta</taxon>
        <taxon>Embryophyta</taxon>
        <taxon>Tracheophyta</taxon>
        <taxon>Spermatophyta</taxon>
        <taxon>Magnoliopsida</taxon>
        <taxon>eudicotyledons</taxon>
        <taxon>Gunneridae</taxon>
        <taxon>Pentapetalae</taxon>
        <taxon>rosids</taxon>
        <taxon>fabids</taxon>
        <taxon>Rosales</taxon>
        <taxon>Rosaceae</taxon>
        <taxon>Rosoideae</taxon>
        <taxon>Rosoideae incertae sedis</taxon>
        <taxon>Rubus</taxon>
    </lineage>
</organism>
<reference evidence="2 3" key="1">
    <citation type="journal article" date="2023" name="G3 (Bethesda)">
        <title>A chromosome-length genome assembly and annotation of blackberry (Rubus argutus, cv. 'Hillquist').</title>
        <authorList>
            <person name="Bruna T."/>
            <person name="Aryal R."/>
            <person name="Dudchenko O."/>
            <person name="Sargent D.J."/>
            <person name="Mead D."/>
            <person name="Buti M."/>
            <person name="Cavallini A."/>
            <person name="Hytonen T."/>
            <person name="Andres J."/>
            <person name="Pham M."/>
            <person name="Weisz D."/>
            <person name="Mascagni F."/>
            <person name="Usai G."/>
            <person name="Natali L."/>
            <person name="Bassil N."/>
            <person name="Fernandez G.E."/>
            <person name="Lomsadze A."/>
            <person name="Armour M."/>
            <person name="Olukolu B."/>
            <person name="Poorten T."/>
            <person name="Britton C."/>
            <person name="Davik J."/>
            <person name="Ashrafi H."/>
            <person name="Aiden E.L."/>
            <person name="Borodovsky M."/>
            <person name="Worthington M."/>
        </authorList>
    </citation>
    <scope>NUCLEOTIDE SEQUENCE [LARGE SCALE GENOMIC DNA]</scope>
    <source>
        <strain evidence="2">PI 553951</strain>
    </source>
</reference>
<dbReference type="Proteomes" id="UP001457282">
    <property type="component" value="Unassembled WGS sequence"/>
</dbReference>
<proteinExistence type="predicted"/>
<feature type="region of interest" description="Disordered" evidence="1">
    <location>
        <begin position="1"/>
        <end position="132"/>
    </location>
</feature>
<accession>A0AAW1XC76</accession>
<protein>
    <submittedName>
        <fullName evidence="2">Uncharacterized protein</fullName>
    </submittedName>
</protein>
<gene>
    <name evidence="2" type="ORF">M0R45_020969</name>
</gene>
<feature type="compositionally biased region" description="Basic and acidic residues" evidence="1">
    <location>
        <begin position="118"/>
        <end position="132"/>
    </location>
</feature>
<feature type="compositionally biased region" description="Basic and acidic residues" evidence="1">
    <location>
        <begin position="1"/>
        <end position="14"/>
    </location>
</feature>
<dbReference type="PANTHER" id="PTHR14386:SF2">
    <property type="entry name" value="PROTEIN FAM204A"/>
    <property type="match status" value="1"/>
</dbReference>
<dbReference type="EMBL" id="JBEDUW010000004">
    <property type="protein sequence ID" value="KAK9933794.1"/>
    <property type="molecule type" value="Genomic_DNA"/>
</dbReference>
<name>A0AAW1XC76_RUBAR</name>
<keyword evidence="3" id="KW-1185">Reference proteome</keyword>
<feature type="compositionally biased region" description="Low complexity" evidence="1">
    <location>
        <begin position="91"/>
        <end position="102"/>
    </location>
</feature>
<comment type="caution">
    <text evidence="2">The sequence shown here is derived from an EMBL/GenBank/DDBJ whole genome shotgun (WGS) entry which is preliminary data.</text>
</comment>
<sequence>MGKQVDKEDERKEAAIASTPALQPNFKPKGVTQNQLSKFQELHRKRLRIKSNLKFEKKPKSGAGKSHCKQLNAMESANQDSSLTVENSAVSNSESHNNGSSSFVEQEDAPKRRQKLHWGLDTKERWERKANM</sequence>
<evidence type="ECO:0000256" key="1">
    <source>
        <dbReference type="SAM" id="MobiDB-lite"/>
    </source>
</evidence>
<dbReference type="InterPro" id="IPR037690">
    <property type="entry name" value="FAM204A"/>
</dbReference>
<evidence type="ECO:0000313" key="3">
    <source>
        <dbReference type="Proteomes" id="UP001457282"/>
    </source>
</evidence>